<evidence type="ECO:0000259" key="5">
    <source>
        <dbReference type="Pfam" id="PF07940"/>
    </source>
</evidence>
<dbReference type="GO" id="GO:0042597">
    <property type="term" value="C:periplasmic space"/>
    <property type="evidence" value="ECO:0007669"/>
    <property type="project" value="UniProtKB-SubCell"/>
</dbReference>
<accession>A0A6B2M3T2</accession>
<evidence type="ECO:0000313" key="7">
    <source>
        <dbReference type="EMBL" id="NDV63413.1"/>
    </source>
</evidence>
<dbReference type="SUPFAM" id="SSF48230">
    <property type="entry name" value="Chondroitin AC/alginate lyase"/>
    <property type="match status" value="1"/>
</dbReference>
<dbReference type="AlphaFoldDB" id="A0A6B2M3T2"/>
<dbReference type="Proteomes" id="UP000478417">
    <property type="component" value="Unassembled WGS sequence"/>
</dbReference>
<dbReference type="InterPro" id="IPR012480">
    <property type="entry name" value="Hepar_II_III_C"/>
</dbReference>
<feature type="domain" description="Heparinase II/III-like C-terminal" evidence="5">
    <location>
        <begin position="353"/>
        <end position="594"/>
    </location>
</feature>
<sequence length="646" mass="73338">MSDTTLLQRLNILLERPFPDLEACLEHFREIFPSRVGNYHQEEVGPIYHHDLPGEADRFVAKEFHLGEATMDMSDGLDWYAAPAGDLEWNGGLVRHGYFMLLATEYEKTGREVYAETILEHMLHYIEHVPVFDPAGKAYLDYKKSTWRPFEAAGRVAETWPEALSKVIGSGAMTADAWARILISVHEHAVFLRKEHWKTGNHATLEVAALGIIACFYPEFKESPEWLAYAVKFLDGMWPDLFAEDGYSKEMSGSYHWVAMRSYFSFFEVACANGHDGIFPAHYRERLILNSYAELYQDKPDGSTPISNDSSSTINRREQLLRIHRLLEIPEIGFFLNGGKEGPVPAVTSYFYPHSRIGVMRSAWTPDGNYLYFDMGAWGDNHMNQDQLSIEVSAKGRHFLINGGKWRYTTSDPNAEWMPLAKYFKATASYNCVLVNGLGQIFGDAEGRMVISDNCDYADGTFGAGFGEEVPGRDEKLFRERGLSTLMENRLPGVVHRRQVFFAKPYGWIIRDTIEGPGITHADQLWHFFEGPLKPLNEERSAWSTDFPDSNLIILSPGRATVYEGQKEPFIAGWHCPYYDQLRPAPELRFTQQGSKRITFHTLLLPVDGPVTSMPDFSWSENAYTVQHGPVGFQVSAPCSGIWTIQ</sequence>
<dbReference type="InterPro" id="IPR008929">
    <property type="entry name" value="Chondroitin_lyas"/>
</dbReference>
<evidence type="ECO:0000259" key="6">
    <source>
        <dbReference type="Pfam" id="PF16889"/>
    </source>
</evidence>
<evidence type="ECO:0000313" key="8">
    <source>
        <dbReference type="Proteomes" id="UP000478417"/>
    </source>
</evidence>
<dbReference type="PANTHER" id="PTHR39210:SF1">
    <property type="entry name" value="HEPARIN-SULFATE LYASE"/>
    <property type="match status" value="1"/>
</dbReference>
<keyword evidence="8" id="KW-1185">Reference proteome</keyword>
<keyword evidence="2" id="KW-0732">Signal</keyword>
<feature type="domain" description="Heparin-sulfate lyase N-terminal" evidence="6">
    <location>
        <begin position="62"/>
        <end position="313"/>
    </location>
</feature>
<evidence type="ECO:0000256" key="3">
    <source>
        <dbReference type="ARBA" id="ARBA00022764"/>
    </source>
</evidence>
<dbReference type="Gene3D" id="1.50.10.100">
    <property type="entry name" value="Chondroitin AC/alginate lyase"/>
    <property type="match status" value="1"/>
</dbReference>
<reference evidence="7 8" key="1">
    <citation type="submission" date="2020-02" db="EMBL/GenBank/DDBJ databases">
        <title>Albibacoteraceae fam. nov., the first described family within the subdivision 4 Verrucomicrobia.</title>
        <authorList>
            <person name="Xi F."/>
        </authorList>
    </citation>
    <scope>NUCLEOTIDE SEQUENCE [LARGE SCALE GENOMIC DNA]</scope>
    <source>
        <strain evidence="7 8">CK1056</strain>
    </source>
</reference>
<dbReference type="PANTHER" id="PTHR39210">
    <property type="entry name" value="HEPARIN-SULFATE LYASE"/>
    <property type="match status" value="1"/>
</dbReference>
<dbReference type="Pfam" id="PF07940">
    <property type="entry name" value="Hepar_II_III_C"/>
    <property type="match status" value="1"/>
</dbReference>
<evidence type="ECO:0000256" key="4">
    <source>
        <dbReference type="ARBA" id="ARBA00023239"/>
    </source>
</evidence>
<dbReference type="InterPro" id="IPR031680">
    <property type="entry name" value="Hepar_II_III_N"/>
</dbReference>
<keyword evidence="4" id="KW-0456">Lyase</keyword>
<keyword evidence="3" id="KW-0574">Periplasm</keyword>
<name>A0A6B2M3T2_9BACT</name>
<evidence type="ECO:0000256" key="1">
    <source>
        <dbReference type="ARBA" id="ARBA00004418"/>
    </source>
</evidence>
<comment type="subcellular location">
    <subcellularLocation>
        <location evidence="1">Periplasm</location>
    </subcellularLocation>
</comment>
<gene>
    <name evidence="7" type="ORF">G0Q06_13185</name>
</gene>
<organism evidence="7 8">
    <name type="scientific">Oceanipulchritudo coccoides</name>
    <dbReference type="NCBI Taxonomy" id="2706888"/>
    <lineage>
        <taxon>Bacteria</taxon>
        <taxon>Pseudomonadati</taxon>
        <taxon>Verrucomicrobiota</taxon>
        <taxon>Opitutia</taxon>
        <taxon>Puniceicoccales</taxon>
        <taxon>Oceanipulchritudinaceae</taxon>
        <taxon>Oceanipulchritudo</taxon>
    </lineage>
</organism>
<protein>
    <submittedName>
        <fullName evidence="7">Uncharacterized protein</fullName>
    </submittedName>
</protein>
<dbReference type="EMBL" id="JAAGNX010000003">
    <property type="protein sequence ID" value="NDV63413.1"/>
    <property type="molecule type" value="Genomic_DNA"/>
</dbReference>
<proteinExistence type="predicted"/>
<evidence type="ECO:0000256" key="2">
    <source>
        <dbReference type="ARBA" id="ARBA00022729"/>
    </source>
</evidence>
<comment type="caution">
    <text evidence="7">The sequence shown here is derived from an EMBL/GenBank/DDBJ whole genome shotgun (WGS) entry which is preliminary data.</text>
</comment>
<dbReference type="RefSeq" id="WP_163966955.1">
    <property type="nucleotide sequence ID" value="NZ_JAAGNX010000003.1"/>
</dbReference>
<dbReference type="Pfam" id="PF16889">
    <property type="entry name" value="Hepar_II_III_N"/>
    <property type="match status" value="1"/>
</dbReference>
<dbReference type="Gene3D" id="2.70.98.70">
    <property type="match status" value="1"/>
</dbReference>
<dbReference type="GO" id="GO:0016829">
    <property type="term" value="F:lyase activity"/>
    <property type="evidence" value="ECO:0007669"/>
    <property type="project" value="UniProtKB-KW"/>
</dbReference>